<keyword evidence="2" id="KW-1185">Reference proteome</keyword>
<evidence type="ECO:0000313" key="2">
    <source>
        <dbReference type="Proteomes" id="UP001281410"/>
    </source>
</evidence>
<proteinExistence type="predicted"/>
<dbReference type="EMBL" id="JANJYJ010000006">
    <property type="protein sequence ID" value="KAK3204753.1"/>
    <property type="molecule type" value="Genomic_DNA"/>
</dbReference>
<accession>A0AAE0A7F1</accession>
<name>A0AAE0A7F1_9ROSI</name>
<sequence>MDRVSGRLASWLNRGLSYAGRLQQAFCREELKAIARVQRYTGQIFVSLRKREDLGIKDLSSWNKALMIRHIWILSYGTNNLWSSWIKAYHLKDSNLWEAKTPCTCSWNWRKYLHLRPLVRPLIQHYIGNGSSPSLWFDNWHLDGPLLSKWSRRVVYDSGLPIHATVSSIVHGDSWSWPAAMSIDLLEIRSRMPSYNPNSNVNDRARWLPSSNGSYSASSALASLRTPYQFISWFKLNAFIDKASTHWRGNSPAIVANKLCLGVAVYHIWRERNCRIFEGTQKTSLVVARSIIDTIRCQLSSFNLKNHPIIALNWNVNSS</sequence>
<evidence type="ECO:0008006" key="3">
    <source>
        <dbReference type="Google" id="ProtNLM"/>
    </source>
</evidence>
<gene>
    <name evidence="1" type="ORF">Dsin_018799</name>
</gene>
<dbReference type="PANTHER" id="PTHR33116:SF76">
    <property type="entry name" value="DUF4283 DOMAIN-CONTAINING PROTEIN"/>
    <property type="match status" value="1"/>
</dbReference>
<dbReference type="PANTHER" id="PTHR33116">
    <property type="entry name" value="REVERSE TRANSCRIPTASE ZINC-BINDING DOMAIN-CONTAINING PROTEIN-RELATED-RELATED"/>
    <property type="match status" value="1"/>
</dbReference>
<comment type="caution">
    <text evidence="1">The sequence shown here is derived from an EMBL/GenBank/DDBJ whole genome shotgun (WGS) entry which is preliminary data.</text>
</comment>
<dbReference type="AlphaFoldDB" id="A0AAE0A7F1"/>
<reference evidence="1" key="1">
    <citation type="journal article" date="2023" name="Plant J.">
        <title>Genome sequences and population genomics provide insights into the demographic history, inbreeding, and mutation load of two 'living fossil' tree species of Dipteronia.</title>
        <authorList>
            <person name="Feng Y."/>
            <person name="Comes H.P."/>
            <person name="Chen J."/>
            <person name="Zhu S."/>
            <person name="Lu R."/>
            <person name="Zhang X."/>
            <person name="Li P."/>
            <person name="Qiu J."/>
            <person name="Olsen K.M."/>
            <person name="Qiu Y."/>
        </authorList>
    </citation>
    <scope>NUCLEOTIDE SEQUENCE</scope>
    <source>
        <strain evidence="1">NBL</strain>
    </source>
</reference>
<evidence type="ECO:0000313" key="1">
    <source>
        <dbReference type="EMBL" id="KAK3204753.1"/>
    </source>
</evidence>
<protein>
    <recommendedName>
        <fullName evidence="3">Reverse transcriptase zinc-binding domain-containing protein</fullName>
    </recommendedName>
</protein>
<organism evidence="1 2">
    <name type="scientific">Dipteronia sinensis</name>
    <dbReference type="NCBI Taxonomy" id="43782"/>
    <lineage>
        <taxon>Eukaryota</taxon>
        <taxon>Viridiplantae</taxon>
        <taxon>Streptophyta</taxon>
        <taxon>Embryophyta</taxon>
        <taxon>Tracheophyta</taxon>
        <taxon>Spermatophyta</taxon>
        <taxon>Magnoliopsida</taxon>
        <taxon>eudicotyledons</taxon>
        <taxon>Gunneridae</taxon>
        <taxon>Pentapetalae</taxon>
        <taxon>rosids</taxon>
        <taxon>malvids</taxon>
        <taxon>Sapindales</taxon>
        <taxon>Sapindaceae</taxon>
        <taxon>Hippocastanoideae</taxon>
        <taxon>Acereae</taxon>
        <taxon>Dipteronia</taxon>
    </lineage>
</organism>
<dbReference type="Proteomes" id="UP001281410">
    <property type="component" value="Unassembled WGS sequence"/>
</dbReference>